<sequence>MANRQTLDPGSRPLVATTEDGNELIVARLTSSERLDDLFEHRALVLARDMDERDLLGQSISFCYQPQHGSERRKERFFHGFCVEVRQVGSLPAWDYLQYELVAAPWSWFLSQRINCRVFQQQKVSEIIATIAREHGFNSYLELNGSNDQRREYCVQFNETDWDFIQRLISAQGWYYFFRQQQEQHTLVVGENNRLFGDCGESGVEYFAGSHKLDRAITEWEHMYSMGAGSVVTADYNVEMAEPVMADEAKTTFTSVRHKNLQQYFYPGGFQEKNTGNTVSALQMQGIDTGFSEVSGACSLFNFASGTTFHLDHHPDSDEQRDWLLSDIVHTFITDENGRSIEYTNRFRCLSADIPWKSRQRLSKPVMAGLQSACVTGPDNEEIFLDQYHRVKLQFHWDREGKNDQNSSCWVRVAQPLAGDGFGCQFTPRVGDEVLVCFLDNDPDQPLVVGTVYNGKRQQPYANAMEQGMRLKSLPGAGADHFSELRFNCKSEEELVYLQAQKDMKVVVKNDAERTVTGNDKTLVEKASERTVKENDTHRVQGEQSTEVTKNIATKTDADYELQTKGKYQQQTGGGFNLKVGGATIVNSQGSLDMETKGNMTGMASGSLSLDAASISGKGKTDIELTVGASKVSLSSSALEISCGPSNIKLSPLGVEINGADIKADAEAMAEIKGGISASLEGSINAEVKGTLVTINGDAMTSVKAGALVELSGIITKIN</sequence>
<dbReference type="PANTHER" id="PTHR32305:SF15">
    <property type="entry name" value="PROTEIN RHSA-RELATED"/>
    <property type="match status" value="1"/>
</dbReference>
<name>A0ABY6GQ26_9GAMM</name>
<dbReference type="RefSeq" id="WP_262596573.1">
    <property type="nucleotide sequence ID" value="NZ_CP103300.1"/>
</dbReference>
<evidence type="ECO:0000256" key="1">
    <source>
        <dbReference type="ARBA" id="ARBA00004613"/>
    </source>
</evidence>
<dbReference type="InterPro" id="IPR006531">
    <property type="entry name" value="Gp5/Vgr_OB"/>
</dbReference>
<evidence type="ECO:0000259" key="5">
    <source>
        <dbReference type="Pfam" id="PF22178"/>
    </source>
</evidence>
<evidence type="ECO:0000256" key="2">
    <source>
        <dbReference type="ARBA" id="ARBA00005558"/>
    </source>
</evidence>
<evidence type="ECO:0000313" key="6">
    <source>
        <dbReference type="EMBL" id="UYM14856.1"/>
    </source>
</evidence>
<comment type="subcellular location">
    <subcellularLocation>
        <location evidence="1">Secreted</location>
    </subcellularLocation>
</comment>
<proteinExistence type="inferred from homology"/>
<organism evidence="6 7">
    <name type="scientific">Endozoicomonas euniceicola</name>
    <dbReference type="NCBI Taxonomy" id="1234143"/>
    <lineage>
        <taxon>Bacteria</taxon>
        <taxon>Pseudomonadati</taxon>
        <taxon>Pseudomonadota</taxon>
        <taxon>Gammaproteobacteria</taxon>
        <taxon>Oceanospirillales</taxon>
        <taxon>Endozoicomonadaceae</taxon>
        <taxon>Endozoicomonas</taxon>
    </lineage>
</organism>
<dbReference type="Pfam" id="PF04717">
    <property type="entry name" value="Phage_base_V"/>
    <property type="match status" value="1"/>
</dbReference>
<evidence type="ECO:0000259" key="4">
    <source>
        <dbReference type="Pfam" id="PF04717"/>
    </source>
</evidence>
<dbReference type="InterPro" id="IPR054030">
    <property type="entry name" value="Gp5_Vgr_C"/>
</dbReference>
<dbReference type="Pfam" id="PF05954">
    <property type="entry name" value="Phage_GPD"/>
    <property type="match status" value="1"/>
</dbReference>
<reference evidence="6" key="1">
    <citation type="submission" date="2022-10" db="EMBL/GenBank/DDBJ databases">
        <title>Completed Genome Sequence of two octocoral isolated bacterium, Endozoicomonas euniceicola EF212T and Endozoicomonas gorgoniicola PS125T.</title>
        <authorList>
            <person name="Chiou Y.-J."/>
            <person name="Chen Y.-H."/>
        </authorList>
    </citation>
    <scope>NUCLEOTIDE SEQUENCE</scope>
    <source>
        <strain evidence="6">EF212</strain>
    </source>
</reference>
<dbReference type="InterPro" id="IPR037026">
    <property type="entry name" value="Vgr_OB-fold_dom_sf"/>
</dbReference>
<dbReference type="Gene3D" id="4.10.220.110">
    <property type="match status" value="1"/>
</dbReference>
<dbReference type="InterPro" id="IPR017847">
    <property type="entry name" value="T6SS_RhsGE_Vgr_subset"/>
</dbReference>
<dbReference type="Proteomes" id="UP001163255">
    <property type="component" value="Chromosome"/>
</dbReference>
<dbReference type="EMBL" id="CP103300">
    <property type="protein sequence ID" value="UYM14856.1"/>
    <property type="molecule type" value="Genomic_DNA"/>
</dbReference>
<keyword evidence="3" id="KW-0964">Secreted</keyword>
<protein>
    <submittedName>
        <fullName evidence="6">Type VI secretion system tip protein VgrG</fullName>
    </submittedName>
</protein>
<dbReference type="SUPFAM" id="SSF69349">
    <property type="entry name" value="Phage fibre proteins"/>
    <property type="match status" value="1"/>
</dbReference>
<dbReference type="Gene3D" id="2.30.110.50">
    <property type="match status" value="1"/>
</dbReference>
<dbReference type="InterPro" id="IPR050708">
    <property type="entry name" value="T6SS_VgrG/RHS"/>
</dbReference>
<dbReference type="SUPFAM" id="SSF69255">
    <property type="entry name" value="gp5 N-terminal domain-like"/>
    <property type="match status" value="1"/>
</dbReference>
<dbReference type="Pfam" id="PF22178">
    <property type="entry name" value="Gp5_trimer_C"/>
    <property type="match status" value="1"/>
</dbReference>
<feature type="domain" description="Gp5/Type VI secretion system Vgr C-terminal trimerisation" evidence="5">
    <location>
        <begin position="471"/>
        <end position="575"/>
    </location>
</feature>
<feature type="domain" description="Gp5/Type VI secretion system Vgr protein OB-fold" evidence="4">
    <location>
        <begin position="387"/>
        <end position="453"/>
    </location>
</feature>
<dbReference type="NCBIfam" id="TIGR03361">
    <property type="entry name" value="VI_Rhs_Vgr"/>
    <property type="match status" value="1"/>
</dbReference>
<gene>
    <name evidence="6" type="primary">vgrG</name>
    <name evidence="6" type="ORF">NX720_18470</name>
</gene>
<evidence type="ECO:0000256" key="3">
    <source>
        <dbReference type="ARBA" id="ARBA00022525"/>
    </source>
</evidence>
<dbReference type="InterPro" id="IPR006533">
    <property type="entry name" value="T6SS_Vgr_RhsGE"/>
</dbReference>
<dbReference type="SUPFAM" id="SSF69279">
    <property type="entry name" value="Phage tail proteins"/>
    <property type="match status" value="2"/>
</dbReference>
<dbReference type="Gene3D" id="2.40.50.230">
    <property type="entry name" value="Gp5 N-terminal domain"/>
    <property type="match status" value="1"/>
</dbReference>
<keyword evidence="7" id="KW-1185">Reference proteome</keyword>
<accession>A0ABY6GQ26</accession>
<dbReference type="PANTHER" id="PTHR32305">
    <property type="match status" value="1"/>
</dbReference>
<evidence type="ECO:0000313" key="7">
    <source>
        <dbReference type="Proteomes" id="UP001163255"/>
    </source>
</evidence>
<comment type="similarity">
    <text evidence="2">Belongs to the VgrG protein family.</text>
</comment>
<dbReference type="Gene3D" id="3.55.50.10">
    <property type="entry name" value="Baseplate protein-like domains"/>
    <property type="match status" value="1"/>
</dbReference>
<dbReference type="NCBIfam" id="TIGR01646">
    <property type="entry name" value="vgr_GE"/>
    <property type="match status" value="1"/>
</dbReference>